<organism evidence="4 5">
    <name type="scientific">Streptomyces millisiae</name>
    <dbReference type="NCBI Taxonomy" id="3075542"/>
    <lineage>
        <taxon>Bacteria</taxon>
        <taxon>Bacillati</taxon>
        <taxon>Actinomycetota</taxon>
        <taxon>Actinomycetes</taxon>
        <taxon>Kitasatosporales</taxon>
        <taxon>Streptomycetaceae</taxon>
        <taxon>Streptomyces</taxon>
    </lineage>
</organism>
<dbReference type="PRINTS" id="PR00081">
    <property type="entry name" value="GDHRDH"/>
</dbReference>
<dbReference type="InterPro" id="IPR050259">
    <property type="entry name" value="SDR"/>
</dbReference>
<dbReference type="EMBL" id="JAVREM010000039">
    <property type="protein sequence ID" value="MDT0321378.1"/>
    <property type="molecule type" value="Genomic_DNA"/>
</dbReference>
<dbReference type="Gene3D" id="3.40.50.720">
    <property type="entry name" value="NAD(P)-binding Rossmann-like Domain"/>
    <property type="match status" value="1"/>
</dbReference>
<dbReference type="PRINTS" id="PR00080">
    <property type="entry name" value="SDRFAMILY"/>
</dbReference>
<feature type="domain" description="Ketoreductase" evidence="3">
    <location>
        <begin position="21"/>
        <end position="203"/>
    </location>
</feature>
<dbReference type="InterPro" id="IPR036291">
    <property type="entry name" value="NAD(P)-bd_dom_sf"/>
</dbReference>
<protein>
    <submittedName>
        <fullName evidence="4">SDR family NAD(P)-dependent oxidoreductase</fullName>
    </submittedName>
</protein>
<dbReference type="InterPro" id="IPR002347">
    <property type="entry name" value="SDR_fam"/>
</dbReference>
<dbReference type="PANTHER" id="PTHR42879:SF2">
    <property type="entry name" value="3-OXOACYL-[ACYL-CARRIER-PROTEIN] REDUCTASE FABG"/>
    <property type="match status" value="1"/>
</dbReference>
<dbReference type="Proteomes" id="UP001183420">
    <property type="component" value="Unassembled WGS sequence"/>
</dbReference>
<comment type="caution">
    <text evidence="4">The sequence shown here is derived from an EMBL/GenBank/DDBJ whole genome shotgun (WGS) entry which is preliminary data.</text>
</comment>
<dbReference type="PROSITE" id="PS00061">
    <property type="entry name" value="ADH_SHORT"/>
    <property type="match status" value="1"/>
</dbReference>
<dbReference type="InterPro" id="IPR020904">
    <property type="entry name" value="Sc_DH/Rdtase_CS"/>
</dbReference>
<dbReference type="Pfam" id="PF00106">
    <property type="entry name" value="adh_short"/>
    <property type="match status" value="1"/>
</dbReference>
<dbReference type="NCBIfam" id="NF009466">
    <property type="entry name" value="PRK12826.1-2"/>
    <property type="match status" value="1"/>
</dbReference>
<gene>
    <name evidence="4" type="ORF">RNC47_23910</name>
</gene>
<sequence>MTGPGAGAGVEPTGSAVLAGRRALVTGGAGALGSVIARRLAGAGADVAVLDLDEAGAGEVCRDVARLGRRTLPIGVDLTDHAAVQAAAGRVLTTWGGVDVLVNGAGGGVVAPFAEMSAETWHAMMSRNLDSVYHVTRAVLPAMLEQRFGRIVNIASVAAVSGGRLVRGATAYAAAKAGVVGLTKALAVEVAEHGVTVNALAPGAQATPGRERDTEERRAALLAQIPTRLLGEPEHLAEAVLFLASPAAVNVTGVILPLDGGHSI</sequence>
<dbReference type="InterPro" id="IPR057326">
    <property type="entry name" value="KR_dom"/>
</dbReference>
<evidence type="ECO:0000256" key="2">
    <source>
        <dbReference type="RuleBase" id="RU000363"/>
    </source>
</evidence>
<evidence type="ECO:0000256" key="1">
    <source>
        <dbReference type="ARBA" id="ARBA00006484"/>
    </source>
</evidence>
<keyword evidence="5" id="KW-1185">Reference proteome</keyword>
<dbReference type="PANTHER" id="PTHR42879">
    <property type="entry name" value="3-OXOACYL-(ACYL-CARRIER-PROTEIN) REDUCTASE"/>
    <property type="match status" value="1"/>
</dbReference>
<dbReference type="RefSeq" id="WP_311601590.1">
    <property type="nucleotide sequence ID" value="NZ_JAVREM010000039.1"/>
</dbReference>
<proteinExistence type="inferred from homology"/>
<evidence type="ECO:0000313" key="5">
    <source>
        <dbReference type="Proteomes" id="UP001183420"/>
    </source>
</evidence>
<dbReference type="SMART" id="SM00822">
    <property type="entry name" value="PKS_KR"/>
    <property type="match status" value="1"/>
</dbReference>
<comment type="similarity">
    <text evidence="1 2">Belongs to the short-chain dehydrogenases/reductases (SDR) family.</text>
</comment>
<accession>A0ABU2LVT5</accession>
<evidence type="ECO:0000313" key="4">
    <source>
        <dbReference type="EMBL" id="MDT0321378.1"/>
    </source>
</evidence>
<dbReference type="SUPFAM" id="SSF51735">
    <property type="entry name" value="NAD(P)-binding Rossmann-fold domains"/>
    <property type="match status" value="1"/>
</dbReference>
<evidence type="ECO:0000259" key="3">
    <source>
        <dbReference type="SMART" id="SM00822"/>
    </source>
</evidence>
<name>A0ABU2LVT5_9ACTN</name>
<reference evidence="5" key="1">
    <citation type="submission" date="2023-07" db="EMBL/GenBank/DDBJ databases">
        <title>30 novel species of actinomycetes from the DSMZ collection.</title>
        <authorList>
            <person name="Nouioui I."/>
        </authorList>
    </citation>
    <scope>NUCLEOTIDE SEQUENCE [LARGE SCALE GENOMIC DNA]</scope>
    <source>
        <strain evidence="5">DSM 44918</strain>
    </source>
</reference>